<sequence>MLVHSIPCMFTPLPSVSQHALASSTHKGRGFLLCSGCSLNHFGDFLLQRAARLHSLSTGENGLPGSFDVCWRENKSLRCAIEGSRIELCAVEGSLVSNMCAGGKDRELHVHWREKRMDRCVLEGKSEQAAGRPPPAHIKNGKLDKPSRQHTFFECSCPPAHTYSGSFSFGLREWTITKLSRPFFSIEQSR</sequence>
<organism evidence="1 2">
    <name type="scientific">Escherichia coli</name>
    <dbReference type="NCBI Taxonomy" id="562"/>
    <lineage>
        <taxon>Bacteria</taxon>
        <taxon>Pseudomonadati</taxon>
        <taxon>Pseudomonadota</taxon>
        <taxon>Gammaproteobacteria</taxon>
        <taxon>Enterobacterales</taxon>
        <taxon>Enterobacteriaceae</taxon>
        <taxon>Escherichia</taxon>
    </lineage>
</organism>
<evidence type="ECO:0000313" key="2">
    <source>
        <dbReference type="Proteomes" id="UP000254785"/>
    </source>
</evidence>
<dbReference type="AlphaFoldDB" id="A0A376WRW6"/>
<proteinExistence type="predicted"/>
<gene>
    <name evidence="1" type="ORF">NCTC9117_00115</name>
</gene>
<dbReference type="EMBL" id="UGDC01000001">
    <property type="protein sequence ID" value="STJ52131.1"/>
    <property type="molecule type" value="Genomic_DNA"/>
</dbReference>
<name>A0A376WRW6_ECOLX</name>
<reference evidence="1 2" key="1">
    <citation type="submission" date="2018-06" db="EMBL/GenBank/DDBJ databases">
        <authorList>
            <consortium name="Pathogen Informatics"/>
            <person name="Doyle S."/>
        </authorList>
    </citation>
    <scope>NUCLEOTIDE SEQUENCE [LARGE SCALE GENOMIC DNA]</scope>
    <source>
        <strain evidence="1 2">NCTC9117</strain>
    </source>
</reference>
<protein>
    <submittedName>
        <fullName evidence="1">Uncharacterized protein</fullName>
    </submittedName>
</protein>
<accession>A0A376WRW6</accession>
<dbReference type="Proteomes" id="UP000254785">
    <property type="component" value="Unassembled WGS sequence"/>
</dbReference>
<evidence type="ECO:0000313" key="1">
    <source>
        <dbReference type="EMBL" id="STJ52131.1"/>
    </source>
</evidence>